<dbReference type="Proteomes" id="UP000026962">
    <property type="component" value="Chromosome 7"/>
</dbReference>
<dbReference type="Gramene" id="OPUNC07G23020.1">
    <property type="protein sequence ID" value="OPUNC07G23020.1"/>
    <property type="gene ID" value="OPUNC07G23020"/>
</dbReference>
<organism evidence="1">
    <name type="scientific">Oryza punctata</name>
    <name type="common">Red rice</name>
    <dbReference type="NCBI Taxonomy" id="4537"/>
    <lineage>
        <taxon>Eukaryota</taxon>
        <taxon>Viridiplantae</taxon>
        <taxon>Streptophyta</taxon>
        <taxon>Embryophyta</taxon>
        <taxon>Tracheophyta</taxon>
        <taxon>Spermatophyta</taxon>
        <taxon>Magnoliopsida</taxon>
        <taxon>Liliopsida</taxon>
        <taxon>Poales</taxon>
        <taxon>Poaceae</taxon>
        <taxon>BOP clade</taxon>
        <taxon>Oryzoideae</taxon>
        <taxon>Oryzeae</taxon>
        <taxon>Oryzinae</taxon>
        <taxon>Oryza</taxon>
    </lineage>
</organism>
<reference evidence="1" key="1">
    <citation type="submission" date="2015-04" db="UniProtKB">
        <authorList>
            <consortium name="EnsemblPlants"/>
        </authorList>
    </citation>
    <scope>IDENTIFICATION</scope>
</reference>
<name>A0A0E0LP44_ORYPU</name>
<evidence type="ECO:0000313" key="1">
    <source>
        <dbReference type="EnsemblPlants" id="OPUNC07G23020.1"/>
    </source>
</evidence>
<dbReference type="EnsemblPlants" id="OPUNC07G23020.1">
    <property type="protein sequence ID" value="OPUNC07G23020.1"/>
    <property type="gene ID" value="OPUNC07G23020"/>
</dbReference>
<dbReference type="AlphaFoldDB" id="A0A0E0LP44"/>
<dbReference type="HOGENOM" id="CLU_2762222_0_0_1"/>
<sequence>MATEQPPIYFEERRNQENLALETAAEVGVAVAGLRDGWIQDSRSGRLGKSMIPSWAVRRLCFLMSPWAAS</sequence>
<evidence type="ECO:0000313" key="2">
    <source>
        <dbReference type="Proteomes" id="UP000026962"/>
    </source>
</evidence>
<keyword evidence="2" id="KW-1185">Reference proteome</keyword>
<protein>
    <submittedName>
        <fullName evidence="1">Uncharacterized protein</fullName>
    </submittedName>
</protein>
<reference evidence="1" key="2">
    <citation type="submission" date="2018-05" db="EMBL/GenBank/DDBJ databases">
        <title>OpunRS2 (Oryza punctata Reference Sequence Version 2).</title>
        <authorList>
            <person name="Zhang J."/>
            <person name="Kudrna D."/>
            <person name="Lee S."/>
            <person name="Talag J."/>
            <person name="Welchert J."/>
            <person name="Wing R.A."/>
        </authorList>
    </citation>
    <scope>NUCLEOTIDE SEQUENCE [LARGE SCALE GENOMIC DNA]</scope>
</reference>
<proteinExistence type="predicted"/>
<accession>A0A0E0LP44</accession>